<gene>
    <name evidence="3" type="ORF">EGW08_000062</name>
</gene>
<dbReference type="Pfam" id="PF19088">
    <property type="entry name" value="TUTase"/>
    <property type="match status" value="1"/>
</dbReference>
<feature type="non-terminal residue" evidence="3">
    <location>
        <position position="1"/>
    </location>
</feature>
<dbReference type="CDD" id="cd05402">
    <property type="entry name" value="NT_PAP_TUTase"/>
    <property type="match status" value="1"/>
</dbReference>
<keyword evidence="4" id="KW-1185">Reference proteome</keyword>
<dbReference type="PROSITE" id="PS00028">
    <property type="entry name" value="ZINC_FINGER_C2H2_1"/>
    <property type="match status" value="1"/>
</dbReference>
<dbReference type="InterPro" id="IPR013087">
    <property type="entry name" value="Znf_C2H2_type"/>
</dbReference>
<dbReference type="OrthoDB" id="407432at2759"/>
<dbReference type="SUPFAM" id="SSF81301">
    <property type="entry name" value="Nucleotidyltransferase"/>
    <property type="match status" value="1"/>
</dbReference>
<dbReference type="InterPro" id="IPR045100">
    <property type="entry name" value="TUT4/7_NTP_transf"/>
</dbReference>
<name>A0A433UEI5_ELYCH</name>
<dbReference type="PANTHER" id="PTHR12271:SF40">
    <property type="entry name" value="POLY(A) RNA POLYMERASE GLD2"/>
    <property type="match status" value="1"/>
</dbReference>
<evidence type="ECO:0000313" key="4">
    <source>
        <dbReference type="Proteomes" id="UP000271974"/>
    </source>
</evidence>
<dbReference type="PANTHER" id="PTHR12271">
    <property type="entry name" value="POLY A POLYMERASE CID PAP -RELATED"/>
    <property type="match status" value="1"/>
</dbReference>
<dbReference type="Gene3D" id="3.30.460.10">
    <property type="entry name" value="Beta Polymerase, domain 2"/>
    <property type="match status" value="1"/>
</dbReference>
<feature type="compositionally biased region" description="Basic and acidic residues" evidence="1">
    <location>
        <begin position="82"/>
        <end position="97"/>
    </location>
</feature>
<dbReference type="GO" id="GO:0031123">
    <property type="term" value="P:RNA 3'-end processing"/>
    <property type="evidence" value="ECO:0007669"/>
    <property type="project" value="TreeGrafter"/>
</dbReference>
<protein>
    <recommendedName>
        <fullName evidence="2">C2H2-type domain-containing protein</fullName>
    </recommendedName>
</protein>
<dbReference type="EMBL" id="RQTK01000001">
    <property type="protein sequence ID" value="RUS92209.1"/>
    <property type="molecule type" value="Genomic_DNA"/>
</dbReference>
<dbReference type="InterPro" id="IPR043519">
    <property type="entry name" value="NT_sf"/>
</dbReference>
<dbReference type="GO" id="GO:0016779">
    <property type="term" value="F:nucleotidyltransferase activity"/>
    <property type="evidence" value="ECO:0007669"/>
    <property type="project" value="InterPro"/>
</dbReference>
<dbReference type="STRING" id="188477.A0A433UEI5"/>
<feature type="region of interest" description="Disordered" evidence="1">
    <location>
        <begin position="1"/>
        <end position="145"/>
    </location>
</feature>
<reference evidence="3 4" key="1">
    <citation type="submission" date="2019-01" db="EMBL/GenBank/DDBJ databases">
        <title>A draft genome assembly of the solar-powered sea slug Elysia chlorotica.</title>
        <authorList>
            <person name="Cai H."/>
            <person name="Li Q."/>
            <person name="Fang X."/>
            <person name="Li J."/>
            <person name="Curtis N.E."/>
            <person name="Altenburger A."/>
            <person name="Shibata T."/>
            <person name="Feng M."/>
            <person name="Maeda T."/>
            <person name="Schwartz J.A."/>
            <person name="Shigenobu S."/>
            <person name="Lundholm N."/>
            <person name="Nishiyama T."/>
            <person name="Yang H."/>
            <person name="Hasebe M."/>
            <person name="Li S."/>
            <person name="Pierce S.K."/>
            <person name="Wang J."/>
        </authorList>
    </citation>
    <scope>NUCLEOTIDE SEQUENCE [LARGE SCALE GENOMIC DNA]</scope>
    <source>
        <strain evidence="3">EC2010</strain>
        <tissue evidence="3">Whole organism of an adult</tissue>
    </source>
</reference>
<proteinExistence type="predicted"/>
<feature type="domain" description="C2H2-type" evidence="2">
    <location>
        <begin position="176"/>
        <end position="198"/>
    </location>
</feature>
<organism evidence="3 4">
    <name type="scientific">Elysia chlorotica</name>
    <name type="common">Eastern emerald elysia</name>
    <name type="synonym">Sea slug</name>
    <dbReference type="NCBI Taxonomy" id="188477"/>
    <lineage>
        <taxon>Eukaryota</taxon>
        <taxon>Metazoa</taxon>
        <taxon>Spiralia</taxon>
        <taxon>Lophotrochozoa</taxon>
        <taxon>Mollusca</taxon>
        <taxon>Gastropoda</taxon>
        <taxon>Heterobranchia</taxon>
        <taxon>Euthyneura</taxon>
        <taxon>Panpulmonata</taxon>
        <taxon>Sacoglossa</taxon>
        <taxon>Placobranchoidea</taxon>
        <taxon>Plakobranchidae</taxon>
        <taxon>Elysia</taxon>
    </lineage>
</organism>
<feature type="compositionally biased region" description="Basic and acidic residues" evidence="1">
    <location>
        <begin position="1"/>
        <end position="10"/>
    </location>
</feature>
<accession>A0A433UEI5</accession>
<evidence type="ECO:0000256" key="1">
    <source>
        <dbReference type="SAM" id="MobiDB-lite"/>
    </source>
</evidence>
<evidence type="ECO:0000259" key="2">
    <source>
        <dbReference type="PROSITE" id="PS00028"/>
    </source>
</evidence>
<evidence type="ECO:0000313" key="3">
    <source>
        <dbReference type="EMBL" id="RUS92209.1"/>
    </source>
</evidence>
<comment type="caution">
    <text evidence="3">The sequence shown here is derived from an EMBL/GenBank/DDBJ whole genome shotgun (WGS) entry which is preliminary data.</text>
</comment>
<dbReference type="AlphaFoldDB" id="A0A433UEI5"/>
<sequence length="377" mass="41641">KQEEEGRKDTGASSVRQGKPNKARGEGSGPQQTPSGDPAQSGKATPDAVKDSSKAGSKKKTDKQDKQDTGRAQNGALAKQQKAVDKILKISKDDGGGEAKNASKKSGKKANNLGTDSSSGDGKGQGRGTNTNNNKPRPTKPGEEELTEELMKRLTENKMHILKKPNQKFRNARYFCRLCDYHLDQIEDCVKHMKDNRHCRRKEISEVDSVLRIIPEPTESQLAALTSAVDSVWHRRAIQPAQKALRQEIVKRLESLLQQHIPDVLLYMYGSSLTGFGLQDADINVDLCSSDKDRKLTFLLKDVNTLMRDKKDCGFSNVRADFSAKVPVLLLTDDASGLVVTMAIHCYSAHCSSELLAIYSDMDPRVAKLVIAFRYWA</sequence>
<dbReference type="Proteomes" id="UP000271974">
    <property type="component" value="Unassembled WGS sequence"/>
</dbReference>
<feature type="non-terminal residue" evidence="3">
    <location>
        <position position="377"/>
    </location>
</feature>